<sequence>MAYMEMFGNCSHPPNNAAAPPDMFRHSIHTYNMASAKQITDGSISMQRQQVQRSIAQSFTVQHFGNPPMSSGSEDSVNITSSGTSPIPLEPPPALPPKMNKTKQLSVNSSNELLPPPSPRPSSHNSSTDETVLNNNSDESFTNATAPGKFPLEDELEMLVQQPTPSPVPSQRSEGSTEPPPAAVEANSEPPPADPDDIILQTDVSAWLVLKGPSKDGPEVRGGQPDALIVLATKATKGTAKQITDGSISMQRQQVQRSIAQSFTVQHFGNPPMSSGSEDSVNITSSGTSPIPLEPPPALPPKMNKTKQLSVNSSNELLPPPSPRPSSHNSSTDETVLNNNSDESFTNATAPGKFPLEDELEMLVQQPTPSPVPSQRSEGSTEPPPAAVEANSEPPPADPDDIILQTDVSAWLVLKGPSKDGPEVRGGQPDALIVLATKATKDFTYQEAFLATYRTWVSPSGLVARLVRRAQHFRPRPHDLRSTLCLLTRVVADLTMSDLDCPLMQEIMEFIYWLVDAEELIIAKTLRQILVDKQKQLHFQQTNNRYEYDNPCYGSVSTRRDTLLDFKATELAEQMTLLDAALFVRLTTAEVLLWPRDQSEESSPNLTRFTEHFNKMSYWARSRILEQEEAREREKYANKFLKVMKALRKINNFNSYLALVSALDSPPVRRLGWPRSIVDTLHEYCTIIDSSSSFRNYRQALAETQSPCIPYIGLVLQDLTFVHIGNPDLLPEGCINFTKRWQQYHIMENMKRFYKEQYKFKKNERILAMFNEFDDLLSEEAMWQVSESIKPRGGRARAPPAHAQPSAQAAA</sequence>
<dbReference type="InterPro" id="IPR001895">
    <property type="entry name" value="RASGEF_cat_dom"/>
</dbReference>
<feature type="domain" description="Ras-GEF" evidence="5">
    <location>
        <begin position="567"/>
        <end position="792"/>
    </location>
</feature>
<evidence type="ECO:0000259" key="6">
    <source>
        <dbReference type="PROSITE" id="PS50212"/>
    </source>
</evidence>
<dbReference type="GO" id="GO:0005085">
    <property type="term" value="F:guanyl-nucleotide exchange factor activity"/>
    <property type="evidence" value="ECO:0007669"/>
    <property type="project" value="UniProtKB-KW"/>
</dbReference>
<dbReference type="PROSITE" id="PS50212">
    <property type="entry name" value="RASGEF_NTER"/>
    <property type="match status" value="1"/>
</dbReference>
<evidence type="ECO:0000256" key="1">
    <source>
        <dbReference type="ARBA" id="ARBA00022658"/>
    </source>
</evidence>
<organism evidence="7">
    <name type="scientific">Heliothis virescens</name>
    <name type="common">Tobacco budworm moth</name>
    <dbReference type="NCBI Taxonomy" id="7102"/>
    <lineage>
        <taxon>Eukaryota</taxon>
        <taxon>Metazoa</taxon>
        <taxon>Ecdysozoa</taxon>
        <taxon>Arthropoda</taxon>
        <taxon>Hexapoda</taxon>
        <taxon>Insecta</taxon>
        <taxon>Pterygota</taxon>
        <taxon>Neoptera</taxon>
        <taxon>Endopterygota</taxon>
        <taxon>Lepidoptera</taxon>
        <taxon>Glossata</taxon>
        <taxon>Ditrysia</taxon>
        <taxon>Noctuoidea</taxon>
        <taxon>Noctuidae</taxon>
        <taxon>Heliothinae</taxon>
        <taxon>Heliothis</taxon>
    </lineage>
</organism>
<feature type="region of interest" description="Disordered" evidence="4">
    <location>
        <begin position="62"/>
        <end position="148"/>
    </location>
</feature>
<dbReference type="AlphaFoldDB" id="A0A2A4K7M9"/>
<evidence type="ECO:0000256" key="2">
    <source>
        <dbReference type="ARBA" id="ARBA00083313"/>
    </source>
</evidence>
<feature type="compositionally biased region" description="Polar residues" evidence="4">
    <location>
        <begin position="332"/>
        <end position="349"/>
    </location>
</feature>
<feature type="region of interest" description="Disordered" evidence="4">
    <location>
        <begin position="365"/>
        <end position="398"/>
    </location>
</feature>
<dbReference type="GO" id="GO:0007265">
    <property type="term" value="P:Ras protein signal transduction"/>
    <property type="evidence" value="ECO:0007669"/>
    <property type="project" value="TreeGrafter"/>
</dbReference>
<dbReference type="FunFam" id="1.10.840.10:FF:000009">
    <property type="entry name" value="rap guanine nucleotide exchange factor 1"/>
    <property type="match status" value="1"/>
</dbReference>
<evidence type="ECO:0000256" key="4">
    <source>
        <dbReference type="SAM" id="MobiDB-lite"/>
    </source>
</evidence>
<protein>
    <recommendedName>
        <fullName evidence="2">CRK SH3-binding GNRP</fullName>
    </recommendedName>
</protein>
<evidence type="ECO:0000259" key="5">
    <source>
        <dbReference type="PROSITE" id="PS50009"/>
    </source>
</evidence>
<dbReference type="Pfam" id="PF00617">
    <property type="entry name" value="RasGEF"/>
    <property type="match status" value="1"/>
</dbReference>
<evidence type="ECO:0000313" key="7">
    <source>
        <dbReference type="EMBL" id="PCG80079.1"/>
    </source>
</evidence>
<gene>
    <name evidence="7" type="ORF">B5V51_11360</name>
</gene>
<dbReference type="Gene3D" id="1.20.870.10">
    <property type="entry name" value="Son of sevenless (SoS) protein Chain: S domain 1"/>
    <property type="match status" value="1"/>
</dbReference>
<dbReference type="InterPro" id="IPR000651">
    <property type="entry name" value="Ras-like_Gua-exchang_fac_N"/>
</dbReference>
<dbReference type="CDD" id="cd00155">
    <property type="entry name" value="RasGEF"/>
    <property type="match status" value="1"/>
</dbReference>
<dbReference type="EMBL" id="NWSH01000058">
    <property type="protein sequence ID" value="PCG80079.1"/>
    <property type="molecule type" value="Genomic_DNA"/>
</dbReference>
<dbReference type="PANTHER" id="PTHR23113">
    <property type="entry name" value="GUANINE NUCLEOTIDE EXCHANGE FACTOR"/>
    <property type="match status" value="1"/>
</dbReference>
<dbReference type="InterPro" id="IPR008937">
    <property type="entry name" value="Ras-like_GEF"/>
</dbReference>
<keyword evidence="1 3" id="KW-0344">Guanine-nucleotide releasing factor</keyword>
<dbReference type="GO" id="GO:0005886">
    <property type="term" value="C:plasma membrane"/>
    <property type="evidence" value="ECO:0007669"/>
    <property type="project" value="TreeGrafter"/>
</dbReference>
<feature type="compositionally biased region" description="Polar residues" evidence="4">
    <location>
        <begin position="128"/>
        <end position="145"/>
    </location>
</feature>
<dbReference type="PROSITE" id="PS00720">
    <property type="entry name" value="RASGEF"/>
    <property type="match status" value="1"/>
</dbReference>
<dbReference type="InterPro" id="IPR019804">
    <property type="entry name" value="Ras_G-nucl-exch_fac_CS"/>
</dbReference>
<dbReference type="SUPFAM" id="SSF48366">
    <property type="entry name" value="Ras GEF"/>
    <property type="match status" value="1"/>
</dbReference>
<dbReference type="PANTHER" id="PTHR23113:SF224">
    <property type="entry name" value="RAP GUANINE NUCLEOTIDE EXCHANGE FACTOR 1"/>
    <property type="match status" value="1"/>
</dbReference>
<dbReference type="InterPro" id="IPR023578">
    <property type="entry name" value="Ras_GEF_dom_sf"/>
</dbReference>
<name>A0A2A4K7M9_HELVI</name>
<comment type="caution">
    <text evidence="7">The sequence shown here is derived from an EMBL/GenBank/DDBJ whole genome shotgun (WGS) entry which is preliminary data.</text>
</comment>
<proteinExistence type="predicted"/>
<feature type="region of interest" description="Disordered" evidence="4">
    <location>
        <begin position="788"/>
        <end position="811"/>
    </location>
</feature>
<reference evidence="7" key="1">
    <citation type="submission" date="2017-09" db="EMBL/GenBank/DDBJ databases">
        <title>Contemporary evolution of a Lepidopteran species, Heliothis virescens, in response to modern agricultural practices.</title>
        <authorList>
            <person name="Fritz M.L."/>
            <person name="Deyonke A.M."/>
            <person name="Papanicolaou A."/>
            <person name="Micinski S."/>
            <person name="Westbrook J."/>
            <person name="Gould F."/>
        </authorList>
    </citation>
    <scope>NUCLEOTIDE SEQUENCE [LARGE SCALE GENOMIC DNA]</scope>
    <source>
        <strain evidence="7">HvINT-</strain>
        <tissue evidence="7">Whole body</tissue>
    </source>
</reference>
<feature type="compositionally biased region" description="Polar residues" evidence="4">
    <location>
        <begin position="239"/>
        <end position="289"/>
    </location>
</feature>
<dbReference type="PROSITE" id="PS50009">
    <property type="entry name" value="RASGEF_CAT"/>
    <property type="match status" value="1"/>
</dbReference>
<dbReference type="STRING" id="7102.A0A2A4K7M9"/>
<dbReference type="InterPro" id="IPR036964">
    <property type="entry name" value="RASGEF_cat_dom_sf"/>
</dbReference>
<dbReference type="Gene3D" id="1.10.840.10">
    <property type="entry name" value="Ras guanine-nucleotide exchange factors catalytic domain"/>
    <property type="match status" value="1"/>
</dbReference>
<dbReference type="SMART" id="SM00147">
    <property type="entry name" value="RasGEF"/>
    <property type="match status" value="1"/>
</dbReference>
<feature type="region of interest" description="Disordered" evidence="4">
    <location>
        <begin position="161"/>
        <end position="198"/>
    </location>
</feature>
<feature type="compositionally biased region" description="Low complexity" evidence="4">
    <location>
        <begin position="796"/>
        <end position="811"/>
    </location>
</feature>
<evidence type="ECO:0000256" key="3">
    <source>
        <dbReference type="PROSITE-ProRule" id="PRU00168"/>
    </source>
</evidence>
<feature type="region of interest" description="Disordered" evidence="4">
    <location>
        <begin position="237"/>
        <end position="352"/>
    </location>
</feature>
<feature type="domain" description="N-terminal Ras-GEF" evidence="6">
    <location>
        <begin position="420"/>
        <end position="538"/>
    </location>
</feature>
<accession>A0A2A4K7M9</accession>
<feature type="compositionally biased region" description="Polar residues" evidence="4">
    <location>
        <begin position="62"/>
        <end position="85"/>
    </location>
</feature>